<dbReference type="AlphaFoldDB" id="A0A0E9PCI3"/>
<protein>
    <submittedName>
        <fullName evidence="1">Uncharacterized protein</fullName>
    </submittedName>
</protein>
<reference evidence="1" key="2">
    <citation type="journal article" date="2015" name="Fish Shellfish Immunol.">
        <title>Early steps in the European eel (Anguilla anguilla)-Vibrio vulnificus interaction in the gills: Role of the RtxA13 toxin.</title>
        <authorList>
            <person name="Callol A."/>
            <person name="Pajuelo D."/>
            <person name="Ebbesson L."/>
            <person name="Teles M."/>
            <person name="MacKenzie S."/>
            <person name="Amaro C."/>
        </authorList>
    </citation>
    <scope>NUCLEOTIDE SEQUENCE</scope>
</reference>
<sequence length="85" mass="9765">MQTASFNLWVSSCQTNSLDIAACFVPSPPSFTIWFLLSSALQRHMFGVHCICKVIGAANCPRQWLSSIIYIKMYLLEYITKYNYM</sequence>
<proteinExistence type="predicted"/>
<dbReference type="EMBL" id="GBXM01106585">
    <property type="protein sequence ID" value="JAH01992.1"/>
    <property type="molecule type" value="Transcribed_RNA"/>
</dbReference>
<reference evidence="1" key="1">
    <citation type="submission" date="2014-11" db="EMBL/GenBank/DDBJ databases">
        <authorList>
            <person name="Amaro Gonzalez C."/>
        </authorList>
    </citation>
    <scope>NUCLEOTIDE SEQUENCE</scope>
</reference>
<organism evidence="1">
    <name type="scientific">Anguilla anguilla</name>
    <name type="common">European freshwater eel</name>
    <name type="synonym">Muraena anguilla</name>
    <dbReference type="NCBI Taxonomy" id="7936"/>
    <lineage>
        <taxon>Eukaryota</taxon>
        <taxon>Metazoa</taxon>
        <taxon>Chordata</taxon>
        <taxon>Craniata</taxon>
        <taxon>Vertebrata</taxon>
        <taxon>Euteleostomi</taxon>
        <taxon>Actinopterygii</taxon>
        <taxon>Neopterygii</taxon>
        <taxon>Teleostei</taxon>
        <taxon>Anguilliformes</taxon>
        <taxon>Anguillidae</taxon>
        <taxon>Anguilla</taxon>
    </lineage>
</organism>
<evidence type="ECO:0000313" key="1">
    <source>
        <dbReference type="EMBL" id="JAH01992.1"/>
    </source>
</evidence>
<accession>A0A0E9PCI3</accession>
<name>A0A0E9PCI3_ANGAN</name>